<evidence type="ECO:0000313" key="4">
    <source>
        <dbReference type="Proteomes" id="UP000278081"/>
    </source>
</evidence>
<proteinExistence type="predicted"/>
<dbReference type="Proteomes" id="UP000220768">
    <property type="component" value="Unassembled WGS sequence"/>
</dbReference>
<comment type="caution">
    <text evidence="1">The sequence shown here is derived from an EMBL/GenBank/DDBJ whole genome shotgun (WGS) entry which is preliminary data.</text>
</comment>
<accession>A0A3S0QIN7</accession>
<dbReference type="EMBL" id="NWSV01000013">
    <property type="protein sequence ID" value="PDT02459.1"/>
    <property type="molecule type" value="Genomic_DNA"/>
</dbReference>
<organism evidence="1 3">
    <name type="scientific">Rhizobium chutanense</name>
    <dbReference type="NCBI Taxonomy" id="2035448"/>
    <lineage>
        <taxon>Bacteria</taxon>
        <taxon>Pseudomonadati</taxon>
        <taxon>Pseudomonadota</taxon>
        <taxon>Alphaproteobacteria</taxon>
        <taxon>Hyphomicrobiales</taxon>
        <taxon>Rhizobiaceae</taxon>
        <taxon>Rhizobium/Agrobacterium group</taxon>
        <taxon>Rhizobium</taxon>
    </lineage>
</organism>
<name>A0A2A6J8A1_9HYPH</name>
<dbReference type="Proteomes" id="UP000278081">
    <property type="component" value="Unassembled WGS sequence"/>
</dbReference>
<sequence>MWHEREGFGFLIGIYSNPGPNNTKIFILDNGILWGDGEEGKSFLYSEVKLVSILEGKESVQIIILTDGGKELRIPISGRDGKYSDCMVMLRFMDRVVADAKKYLYE</sequence>
<reference evidence="2 4" key="2">
    <citation type="submission" date="2018-11" db="EMBL/GenBank/DDBJ databases">
        <title>Rhizobium chutanense sp. nov., isolated from root nodules of Phaseolus vulgaris in China.</title>
        <authorList>
            <person name="Huo Y."/>
        </authorList>
    </citation>
    <scope>NUCLEOTIDE SEQUENCE [LARGE SCALE GENOMIC DNA]</scope>
    <source>
        <strain evidence="2 4">C16</strain>
    </source>
</reference>
<dbReference type="EMBL" id="RJTJ01000005">
    <property type="protein sequence ID" value="RUM07999.1"/>
    <property type="molecule type" value="Genomic_DNA"/>
</dbReference>
<gene>
    <name evidence="1" type="ORF">CO666_19530</name>
    <name evidence="2" type="ORF">EFR84_07810</name>
</gene>
<dbReference type="AlphaFoldDB" id="A0A2A6J8A1"/>
<keyword evidence="3" id="KW-1185">Reference proteome</keyword>
<evidence type="ECO:0000313" key="1">
    <source>
        <dbReference type="EMBL" id="PDT02459.1"/>
    </source>
</evidence>
<reference evidence="1 3" key="1">
    <citation type="submission" date="2017-09" db="EMBL/GenBank/DDBJ databases">
        <title>Comparative genomics of rhizobia isolated from Phaseolus vulgaris in China.</title>
        <authorList>
            <person name="Tong W."/>
        </authorList>
    </citation>
    <scope>NUCLEOTIDE SEQUENCE [LARGE SCALE GENOMIC DNA]</scope>
    <source>
        <strain evidence="1 3">C5</strain>
    </source>
</reference>
<evidence type="ECO:0000313" key="2">
    <source>
        <dbReference type="EMBL" id="RUM07999.1"/>
    </source>
</evidence>
<protein>
    <submittedName>
        <fullName evidence="1">Uncharacterized protein</fullName>
    </submittedName>
</protein>
<accession>A0A2A6J8A1</accession>
<evidence type="ECO:0000313" key="3">
    <source>
        <dbReference type="Proteomes" id="UP000220768"/>
    </source>
</evidence>